<dbReference type="Proteomes" id="UP000745577">
    <property type="component" value="Unassembled WGS sequence"/>
</dbReference>
<evidence type="ECO:0000259" key="3">
    <source>
        <dbReference type="Pfam" id="PF13192"/>
    </source>
</evidence>
<protein>
    <submittedName>
        <fullName evidence="4">TM0996/MTH895 family glutaredoxin-like protein</fullName>
    </submittedName>
</protein>
<dbReference type="AlphaFoldDB" id="A0A955IEP7"/>
<dbReference type="PANTHER" id="PTHR36450">
    <property type="entry name" value="THIOREDOXIN"/>
    <property type="match status" value="1"/>
</dbReference>
<evidence type="ECO:0000256" key="1">
    <source>
        <dbReference type="PIRSR" id="PIRSR037031-50"/>
    </source>
</evidence>
<dbReference type="InterPro" id="IPR012336">
    <property type="entry name" value="Thioredoxin-like_fold"/>
</dbReference>
<comment type="caution">
    <text evidence="4">The sequence shown here is derived from an EMBL/GenBank/DDBJ whole genome shotgun (WGS) entry which is preliminary data.</text>
</comment>
<evidence type="ECO:0000313" key="5">
    <source>
        <dbReference type="Proteomes" id="UP000745577"/>
    </source>
</evidence>
<reference evidence="4" key="2">
    <citation type="journal article" date="2021" name="Microbiome">
        <title>Successional dynamics and alternative stable states in a saline activated sludge microbial community over 9 years.</title>
        <authorList>
            <person name="Wang Y."/>
            <person name="Ye J."/>
            <person name="Ju F."/>
            <person name="Liu L."/>
            <person name="Boyd J.A."/>
            <person name="Deng Y."/>
            <person name="Parks D.H."/>
            <person name="Jiang X."/>
            <person name="Yin X."/>
            <person name="Woodcroft B.J."/>
            <person name="Tyson G.W."/>
            <person name="Hugenholtz P."/>
            <person name="Polz M.F."/>
            <person name="Zhang T."/>
        </authorList>
    </citation>
    <scope>NUCLEOTIDE SEQUENCE</scope>
    <source>
        <strain evidence="4">HKST-UBA15</strain>
    </source>
</reference>
<accession>A0A955IEP7</accession>
<keyword evidence="2" id="KW-0676">Redox-active center</keyword>
<feature type="domain" description="Thioredoxin-like fold" evidence="3">
    <location>
        <begin position="1"/>
        <end position="75"/>
    </location>
</feature>
<sequence>MQIQVLGSGCKTCKSLFELTQKALAELSIDDEVEYITDISKIIEMGIMTSPVLAIDGKVVMEGSTTNIEKIKDIILNQK</sequence>
<feature type="disulfide bond" description="Redox-active" evidence="2">
    <location>
        <begin position="10"/>
        <end position="13"/>
    </location>
</feature>
<feature type="active site" description="Nucleophile" evidence="1">
    <location>
        <position position="10"/>
    </location>
</feature>
<dbReference type="InterPro" id="IPR005243">
    <property type="entry name" value="THIRX-like_proc"/>
</dbReference>
<dbReference type="Gene3D" id="3.40.30.10">
    <property type="entry name" value="Glutaredoxin"/>
    <property type="match status" value="1"/>
</dbReference>
<dbReference type="SUPFAM" id="SSF52833">
    <property type="entry name" value="Thioredoxin-like"/>
    <property type="match status" value="1"/>
</dbReference>
<dbReference type="Pfam" id="PF13192">
    <property type="entry name" value="Thioredoxin_3"/>
    <property type="match status" value="1"/>
</dbReference>
<keyword evidence="2" id="KW-1015">Disulfide bond</keyword>
<dbReference type="EMBL" id="JAGQLL010000100">
    <property type="protein sequence ID" value="MCA9380608.1"/>
    <property type="molecule type" value="Genomic_DNA"/>
</dbReference>
<gene>
    <name evidence="4" type="ORF">KC675_05520</name>
</gene>
<dbReference type="NCBIfam" id="TIGR00412">
    <property type="entry name" value="redox_disulf_2"/>
    <property type="match status" value="1"/>
</dbReference>
<evidence type="ECO:0000256" key="2">
    <source>
        <dbReference type="PIRSR" id="PIRSR037031-51"/>
    </source>
</evidence>
<organism evidence="4 5">
    <name type="scientific">Candidatus Dojkabacteria bacterium</name>
    <dbReference type="NCBI Taxonomy" id="2099670"/>
    <lineage>
        <taxon>Bacteria</taxon>
        <taxon>Candidatus Dojkabacteria</taxon>
    </lineage>
</organism>
<dbReference type="PIRSF" id="PIRSF037031">
    <property type="entry name" value="Redox_disulphide_2"/>
    <property type="match status" value="1"/>
</dbReference>
<evidence type="ECO:0000313" key="4">
    <source>
        <dbReference type="EMBL" id="MCA9380608.1"/>
    </source>
</evidence>
<name>A0A955IEP7_9BACT</name>
<dbReference type="PANTHER" id="PTHR36450:SF1">
    <property type="entry name" value="THIOREDOXIN"/>
    <property type="match status" value="1"/>
</dbReference>
<reference evidence="4" key="1">
    <citation type="submission" date="2020-04" db="EMBL/GenBank/DDBJ databases">
        <authorList>
            <person name="Zhang T."/>
        </authorList>
    </citation>
    <scope>NUCLEOTIDE SEQUENCE</scope>
    <source>
        <strain evidence="4">HKST-UBA15</strain>
    </source>
</reference>
<proteinExistence type="predicted"/>
<dbReference type="InterPro" id="IPR036249">
    <property type="entry name" value="Thioredoxin-like_sf"/>
</dbReference>
<feature type="active site" description="Nucleophile" evidence="1">
    <location>
        <position position="13"/>
    </location>
</feature>